<dbReference type="RefSeq" id="WP_264505843.1">
    <property type="nucleotide sequence ID" value="NZ_JAPDFL010000001.1"/>
</dbReference>
<dbReference type="Gene3D" id="3.40.190.150">
    <property type="entry name" value="Bordetella uptake gene, domain 1"/>
    <property type="match status" value="1"/>
</dbReference>
<accession>A0ABT3GZI3</accession>
<proteinExistence type="predicted"/>
<reference evidence="2 3" key="1">
    <citation type="submission" date="2022-10" db="EMBL/GenBank/DDBJ databases">
        <title>Pararhodobacter sp. nov., isolated from marine algae.</title>
        <authorList>
            <person name="Choi B.J."/>
            <person name="Kim J.M."/>
            <person name="Lee J.K."/>
            <person name="Choi D.G."/>
            <person name="Jeon C.O."/>
        </authorList>
    </citation>
    <scope>NUCLEOTIDE SEQUENCE [LARGE SCALE GENOMIC DNA]</scope>
    <source>
        <strain evidence="2 3">ZQ420</strain>
    </source>
</reference>
<comment type="caution">
    <text evidence="2">The sequence shown here is derived from an EMBL/GenBank/DDBJ whole genome shotgun (WGS) entry which is preliminary data.</text>
</comment>
<dbReference type="Proteomes" id="UP001208938">
    <property type="component" value="Unassembled WGS sequence"/>
</dbReference>
<keyword evidence="1" id="KW-0732">Signal</keyword>
<organism evidence="2 3">
    <name type="scientific">Pararhodobacter zhoushanensis</name>
    <dbReference type="NCBI Taxonomy" id="2479545"/>
    <lineage>
        <taxon>Bacteria</taxon>
        <taxon>Pseudomonadati</taxon>
        <taxon>Pseudomonadota</taxon>
        <taxon>Alphaproteobacteria</taxon>
        <taxon>Rhodobacterales</taxon>
        <taxon>Paracoccaceae</taxon>
        <taxon>Pararhodobacter</taxon>
    </lineage>
</organism>
<sequence length="363" mass="38679">MFLKTTQTALLGAAAALALSAGNPALAQVIDLEGRTVTIVHNASPGGSTGLTAQLVADAWTQTMAGEPTIIVQSVEGGALSRGILQVMNARPDGRTLGWLAWQGSTRILDPEDRQIPFQDFGLIGGAGGATFILHASVNPETGLTTGDDLPSLEHFTFGGFSARSAASIRTAGVMDMLGVDYTFVSGFAGDTPLEAARQRGEIDGFPVTGVYFNRTLVPGPIAEGTDVPVFYFTGPNEDGTGLAVDPLIDGVEPFDVWYTRVRGEAPSGPIWDMIQYHGRVTDPINWLVVAPPGTPDEHLQMLRESFAAATQDATFLAEAERVLGQVPQISYYEDVQAIVDEIAATPEDMRQLMRDYIAAMEH</sequence>
<evidence type="ECO:0000256" key="1">
    <source>
        <dbReference type="SAM" id="SignalP"/>
    </source>
</evidence>
<evidence type="ECO:0008006" key="4">
    <source>
        <dbReference type="Google" id="ProtNLM"/>
    </source>
</evidence>
<name>A0ABT3GZI3_9RHOB</name>
<dbReference type="InterPro" id="IPR042100">
    <property type="entry name" value="Bug_dom1"/>
</dbReference>
<dbReference type="EMBL" id="JAPDFL010000001">
    <property type="protein sequence ID" value="MCW1932880.1"/>
    <property type="molecule type" value="Genomic_DNA"/>
</dbReference>
<evidence type="ECO:0000313" key="2">
    <source>
        <dbReference type="EMBL" id="MCW1932880.1"/>
    </source>
</evidence>
<feature type="chain" id="PRO_5046429006" description="Tripartite-type tricarboxylate transporter, receptor component TctC" evidence="1">
    <location>
        <begin position="28"/>
        <end position="363"/>
    </location>
</feature>
<gene>
    <name evidence="2" type="ORF">OKW52_11605</name>
</gene>
<evidence type="ECO:0000313" key="3">
    <source>
        <dbReference type="Proteomes" id="UP001208938"/>
    </source>
</evidence>
<feature type="signal peptide" evidence="1">
    <location>
        <begin position="1"/>
        <end position="27"/>
    </location>
</feature>
<protein>
    <recommendedName>
        <fullName evidence="4">Tripartite-type tricarboxylate transporter, receptor component TctC</fullName>
    </recommendedName>
</protein>
<keyword evidence="3" id="KW-1185">Reference proteome</keyword>